<evidence type="ECO:0000313" key="12">
    <source>
        <dbReference type="Proteomes" id="UP000283684"/>
    </source>
</evidence>
<evidence type="ECO:0000313" key="15">
    <source>
        <dbReference type="Proteomes" id="UP000462376"/>
    </source>
</evidence>
<dbReference type="Proteomes" id="UP001181247">
    <property type="component" value="Unassembled WGS sequence"/>
</dbReference>
<evidence type="ECO:0000313" key="11">
    <source>
        <dbReference type="Proteomes" id="UP000095614"/>
    </source>
</evidence>
<dbReference type="EMBL" id="JAWDEU010000002">
    <property type="protein sequence ID" value="MDU0247111.1"/>
    <property type="molecule type" value="Genomic_DNA"/>
</dbReference>
<dbReference type="Proteomes" id="UP000284514">
    <property type="component" value="Unassembled WGS sequence"/>
</dbReference>
<reference evidence="1 11" key="1">
    <citation type="submission" date="2015-09" db="EMBL/GenBank/DDBJ databases">
        <authorList>
            <consortium name="Pathogen Informatics"/>
        </authorList>
    </citation>
    <scope>NUCLEOTIDE SEQUENCE [LARGE SCALE GENOMIC DNA]</scope>
    <source>
        <strain evidence="1 11">2789STDY5834847</strain>
    </source>
</reference>
<sequence>MSENERKELSEKLHFGLALAERRMLEEKALRNECIIQGLPNGEIKSVPARIILRRLYGEELKR</sequence>
<reference evidence="7" key="5">
    <citation type="submission" date="2023-10" db="EMBL/GenBank/DDBJ databases">
        <title>Genome of Potential pathogenic bacteria in Crohn's disease.</title>
        <authorList>
            <person name="Rodriguez-Palacios A."/>
        </authorList>
    </citation>
    <scope>NUCLEOTIDE SEQUENCE</scope>
    <source>
        <strain evidence="7">CavFT-hAR50</strain>
    </source>
</reference>
<dbReference type="EMBL" id="JAQNSI010000185">
    <property type="protein sequence ID" value="MDC1900265.1"/>
    <property type="molecule type" value="Genomic_DNA"/>
</dbReference>
<dbReference type="EMBL" id="QSIF01000042">
    <property type="protein sequence ID" value="RHC71515.1"/>
    <property type="molecule type" value="Genomic_DNA"/>
</dbReference>
<dbReference type="RefSeq" id="WP_008665776.1">
    <property type="nucleotide sequence ID" value="NZ_BQNO01000001.1"/>
</dbReference>
<dbReference type="Proteomes" id="UP000095614">
    <property type="component" value="Unassembled WGS sequence"/>
</dbReference>
<proteinExistence type="predicted"/>
<name>A0A174EYQ7_BACUN</name>
<dbReference type="EMBL" id="WCTM01000018">
    <property type="protein sequence ID" value="KAB4237299.1"/>
    <property type="molecule type" value="Genomic_DNA"/>
</dbReference>
<dbReference type="AlphaFoldDB" id="A0A174EYQ7"/>
<dbReference type="Proteomes" id="UP000283684">
    <property type="component" value="Unassembled WGS sequence"/>
</dbReference>
<evidence type="ECO:0000313" key="13">
    <source>
        <dbReference type="Proteomes" id="UP000284514"/>
    </source>
</evidence>
<evidence type="ECO:0000313" key="8">
    <source>
        <dbReference type="EMBL" id="MDU0247111.1"/>
    </source>
</evidence>
<dbReference type="EMBL" id="WCTM01000018">
    <property type="protein sequence ID" value="KAB4237304.1"/>
    <property type="molecule type" value="Genomic_DNA"/>
</dbReference>
<dbReference type="EMBL" id="CZAF01000001">
    <property type="protein sequence ID" value="CUO41639.1"/>
    <property type="molecule type" value="Genomic_DNA"/>
</dbReference>
<reference evidence="12 13" key="2">
    <citation type="submission" date="2018-08" db="EMBL/GenBank/DDBJ databases">
        <title>A genome reference for cultivated species of the human gut microbiota.</title>
        <authorList>
            <person name="Zou Y."/>
            <person name="Xue W."/>
            <person name="Luo G."/>
        </authorList>
    </citation>
    <scope>NUCLEOTIDE SEQUENCE [LARGE SCALE GENOMIC DNA]</scope>
    <source>
        <strain evidence="10 13">AM34-25</strain>
        <strain evidence="9 12">AM50-4</strain>
    </source>
</reference>
<evidence type="ECO:0000313" key="5">
    <source>
        <dbReference type="EMBL" id="KAB4240311.1"/>
    </source>
</evidence>
<dbReference type="Proteomes" id="UP000431575">
    <property type="component" value="Unassembled WGS sequence"/>
</dbReference>
<dbReference type="OrthoDB" id="1045262at2"/>
<dbReference type="EMBL" id="WCTL01000002">
    <property type="protein sequence ID" value="KAB4240304.1"/>
    <property type="molecule type" value="Genomic_DNA"/>
</dbReference>
<evidence type="ECO:0000313" key="14">
    <source>
        <dbReference type="Proteomes" id="UP000431575"/>
    </source>
</evidence>
<organism evidence="1 11">
    <name type="scientific">Bacteroides uniformis</name>
    <dbReference type="NCBI Taxonomy" id="820"/>
    <lineage>
        <taxon>Bacteria</taxon>
        <taxon>Pseudomonadati</taxon>
        <taxon>Bacteroidota</taxon>
        <taxon>Bacteroidia</taxon>
        <taxon>Bacteroidales</taxon>
        <taxon>Bacteroidaceae</taxon>
        <taxon>Bacteroides</taxon>
    </lineage>
</organism>
<accession>A0A174EYQ7</accession>
<reference evidence="6" key="4">
    <citation type="submission" date="2022-10" db="EMBL/GenBank/DDBJ databases">
        <title>Human gut microbiome strain richness.</title>
        <authorList>
            <person name="Chen-Liaw A."/>
        </authorList>
    </citation>
    <scope>NUCLEOTIDE SEQUENCE</scope>
    <source>
        <strain evidence="6">1001713st1_F9_1001713B170221_170320</strain>
    </source>
</reference>
<dbReference type="EMBL" id="WCTL01000002">
    <property type="protein sequence ID" value="KAB4240311.1"/>
    <property type="molecule type" value="Genomic_DNA"/>
</dbReference>
<evidence type="ECO:0000313" key="4">
    <source>
        <dbReference type="EMBL" id="KAB4240304.1"/>
    </source>
</evidence>
<evidence type="ECO:0000313" key="1">
    <source>
        <dbReference type="EMBL" id="CUO41639.1"/>
    </source>
</evidence>
<gene>
    <name evidence="10" type="ORF">DW831_18125</name>
    <name evidence="9" type="ORF">DW988_02650</name>
    <name evidence="1" type="ORF">ERS852462_00357</name>
    <name evidence="2" type="ORF">GAP41_20010</name>
    <name evidence="3" type="ORF">GAP41_20035</name>
    <name evidence="4" type="ORF">GAP47_03895</name>
    <name evidence="5" type="ORF">GAP47_03935</name>
    <name evidence="6" type="ORF">POZ10_06500</name>
    <name evidence="7" type="ORF">RVH16_00025</name>
    <name evidence="8" type="ORF">RVH16_20710</name>
</gene>
<reference evidence="14 15" key="3">
    <citation type="journal article" date="2019" name="Nat. Med.">
        <title>A library of human gut bacterial isolates paired with longitudinal multiomics data enables mechanistic microbiome research.</title>
        <authorList>
            <person name="Poyet M."/>
            <person name="Groussin M."/>
            <person name="Gibbons S.M."/>
            <person name="Avila-Pacheco J."/>
            <person name="Jiang X."/>
            <person name="Kearney S.M."/>
            <person name="Perrotta A.R."/>
            <person name="Berdy B."/>
            <person name="Zhao S."/>
            <person name="Lieberman T.D."/>
            <person name="Swanson P.K."/>
            <person name="Smith M."/>
            <person name="Roesemann S."/>
            <person name="Alexander J.E."/>
            <person name="Rich S.A."/>
            <person name="Livny J."/>
            <person name="Vlamakis H."/>
            <person name="Clish C."/>
            <person name="Bullock K."/>
            <person name="Deik A."/>
            <person name="Scott J."/>
            <person name="Pierce K.A."/>
            <person name="Xavier R.J."/>
            <person name="Alm E.J."/>
        </authorList>
    </citation>
    <scope>NUCLEOTIDE SEQUENCE [LARGE SCALE GENOMIC DNA]</scope>
    <source>
        <strain evidence="4 15">BIOML-A5</strain>
        <strain evidence="2 14">BIOML-A6</strain>
    </source>
</reference>
<evidence type="ECO:0000313" key="3">
    <source>
        <dbReference type="EMBL" id="KAB4237304.1"/>
    </source>
</evidence>
<dbReference type="EMBL" id="QSEE01000001">
    <property type="protein sequence ID" value="RGZ51649.1"/>
    <property type="molecule type" value="Genomic_DNA"/>
</dbReference>
<protein>
    <submittedName>
        <fullName evidence="1">Uncharacterized protein</fullName>
    </submittedName>
</protein>
<dbReference type="EMBL" id="JAWDEU010000001">
    <property type="protein sequence ID" value="MDU0243129.1"/>
    <property type="molecule type" value="Genomic_DNA"/>
</dbReference>
<evidence type="ECO:0000313" key="2">
    <source>
        <dbReference type="EMBL" id="KAB4237299.1"/>
    </source>
</evidence>
<evidence type="ECO:0000313" key="10">
    <source>
        <dbReference type="EMBL" id="RHC71515.1"/>
    </source>
</evidence>
<dbReference type="Proteomes" id="UP000462376">
    <property type="component" value="Unassembled WGS sequence"/>
</dbReference>
<evidence type="ECO:0000313" key="7">
    <source>
        <dbReference type="EMBL" id="MDU0243129.1"/>
    </source>
</evidence>
<evidence type="ECO:0000313" key="9">
    <source>
        <dbReference type="EMBL" id="RGZ51649.1"/>
    </source>
</evidence>
<dbReference type="Proteomes" id="UP001222603">
    <property type="component" value="Unassembled WGS sequence"/>
</dbReference>
<evidence type="ECO:0000313" key="6">
    <source>
        <dbReference type="EMBL" id="MDC1900265.1"/>
    </source>
</evidence>